<protein>
    <recommendedName>
        <fullName evidence="4">OmpR/PhoB-type domain-containing protein</fullName>
    </recommendedName>
</protein>
<dbReference type="InterPro" id="IPR001867">
    <property type="entry name" value="OmpR/PhoB-type_DNA-bd"/>
</dbReference>
<dbReference type="PROSITE" id="PS51755">
    <property type="entry name" value="OMPR_PHOB"/>
    <property type="match status" value="1"/>
</dbReference>
<comment type="caution">
    <text evidence="5">The sequence shown here is derived from an EMBL/GenBank/DDBJ whole genome shotgun (WGS) entry which is preliminary data.</text>
</comment>
<keyword evidence="3" id="KW-0812">Transmembrane</keyword>
<evidence type="ECO:0000259" key="4">
    <source>
        <dbReference type="PROSITE" id="PS51755"/>
    </source>
</evidence>
<dbReference type="AlphaFoldDB" id="A0A4Q7IKH7"/>
<dbReference type="SUPFAM" id="SSF46894">
    <property type="entry name" value="C-terminal effector domain of the bipartite response regulators"/>
    <property type="match status" value="1"/>
</dbReference>
<evidence type="ECO:0000313" key="6">
    <source>
        <dbReference type="Proteomes" id="UP000291338"/>
    </source>
</evidence>
<dbReference type="InterPro" id="IPR016032">
    <property type="entry name" value="Sig_transdc_resp-reg_C-effctor"/>
</dbReference>
<accession>A0A4Q7IKH7</accession>
<feature type="transmembrane region" description="Helical" evidence="3">
    <location>
        <begin position="127"/>
        <end position="145"/>
    </location>
</feature>
<dbReference type="Proteomes" id="UP000291338">
    <property type="component" value="Unassembled WGS sequence"/>
</dbReference>
<gene>
    <name evidence="5" type="ORF">C1E23_17995</name>
</gene>
<evidence type="ECO:0000256" key="1">
    <source>
        <dbReference type="ARBA" id="ARBA00023125"/>
    </source>
</evidence>
<evidence type="ECO:0000313" key="5">
    <source>
        <dbReference type="EMBL" id="RZQ51726.1"/>
    </source>
</evidence>
<sequence>MVSLRKNATPDSTLQYQTLGYLINPHALTLQSIAGEAIAIRPKTCQLLLLLIENAGSPVSKQHILETVWADSVVAEQVVFQSINELRQIFTNQEVIKTIPKQGYVWLPDVSMFATPEPNHKTNRHTITVIICSLVIAFAVLLYYFSLKPHEQSKPNTVAGSIVILPTHNQIEGNDHSWVRLGLMDQVIQRLPNNQAHGVLQTDYVLEVLERADAPLNNVKPEHIKQIFTVSGAELIVSSKLSGTPHDYQLSYTLHYRNTLQKGVLFGRNIQDVIDKFSDKVAKQLGEESSLQASNYHADFNDEMLGVAIDLTLEDNHLAAKPLLESIIAHDPENLTAQRLLINTLFDLKDYPAVNKHLMQAIPLAQKLNDKNELSRLHYLNAIHAIIEGDDELAKPRVEQALQVAQRNHDWLFMAYSKDLLARIAQHQGEYELAKTYYLEAKKHHQVLRCPVGESSVWASLALLAKKQNKLDEFNTSLNKAKQIAKSRALTNQLKYLNTLNY</sequence>
<proteinExistence type="predicted"/>
<keyword evidence="1 2" id="KW-0238">DNA-binding</keyword>
<dbReference type="GO" id="GO:0000160">
    <property type="term" value="P:phosphorelay signal transduction system"/>
    <property type="evidence" value="ECO:0007669"/>
    <property type="project" value="InterPro"/>
</dbReference>
<keyword evidence="3" id="KW-0472">Membrane</keyword>
<feature type="DNA-binding region" description="OmpR/PhoB-type" evidence="2">
    <location>
        <begin position="11"/>
        <end position="108"/>
    </location>
</feature>
<dbReference type="CDD" id="cd00383">
    <property type="entry name" value="trans_reg_C"/>
    <property type="match status" value="1"/>
</dbReference>
<dbReference type="InterPro" id="IPR011990">
    <property type="entry name" value="TPR-like_helical_dom_sf"/>
</dbReference>
<evidence type="ECO:0000256" key="3">
    <source>
        <dbReference type="SAM" id="Phobius"/>
    </source>
</evidence>
<name>A0A4Q7IKH7_9GAMM</name>
<feature type="domain" description="OmpR/PhoB-type" evidence="4">
    <location>
        <begin position="11"/>
        <end position="108"/>
    </location>
</feature>
<reference evidence="5 6" key="1">
    <citation type="submission" date="2018-01" db="EMBL/GenBank/DDBJ databases">
        <title>Co-occurrence of chitin degradation, pigmentation and bioactivity in marine Pseudoalteromonas.</title>
        <authorList>
            <person name="Paulsen S."/>
            <person name="Gram L."/>
            <person name="Machado H."/>
        </authorList>
    </citation>
    <scope>NUCLEOTIDE SEQUENCE [LARGE SCALE GENOMIC DNA]</scope>
    <source>
        <strain evidence="5 6">S3898</strain>
    </source>
</reference>
<dbReference type="GO" id="GO:0003677">
    <property type="term" value="F:DNA binding"/>
    <property type="evidence" value="ECO:0007669"/>
    <property type="project" value="UniProtKB-UniRule"/>
</dbReference>
<dbReference type="Gene3D" id="1.10.10.10">
    <property type="entry name" value="Winged helix-like DNA-binding domain superfamily/Winged helix DNA-binding domain"/>
    <property type="match status" value="1"/>
</dbReference>
<dbReference type="Gene3D" id="1.25.40.10">
    <property type="entry name" value="Tetratricopeptide repeat domain"/>
    <property type="match status" value="1"/>
</dbReference>
<evidence type="ECO:0000256" key="2">
    <source>
        <dbReference type="PROSITE-ProRule" id="PRU01091"/>
    </source>
</evidence>
<dbReference type="InterPro" id="IPR036388">
    <property type="entry name" value="WH-like_DNA-bd_sf"/>
</dbReference>
<dbReference type="GO" id="GO:0006355">
    <property type="term" value="P:regulation of DNA-templated transcription"/>
    <property type="evidence" value="ECO:0007669"/>
    <property type="project" value="InterPro"/>
</dbReference>
<dbReference type="SMART" id="SM00862">
    <property type="entry name" value="Trans_reg_C"/>
    <property type="match status" value="1"/>
</dbReference>
<dbReference type="Pfam" id="PF00486">
    <property type="entry name" value="Trans_reg_C"/>
    <property type="match status" value="1"/>
</dbReference>
<organism evidence="5 6">
    <name type="scientific">Pseudoalteromonas phenolica</name>
    <dbReference type="NCBI Taxonomy" id="161398"/>
    <lineage>
        <taxon>Bacteria</taxon>
        <taxon>Pseudomonadati</taxon>
        <taxon>Pseudomonadota</taxon>
        <taxon>Gammaproteobacteria</taxon>
        <taxon>Alteromonadales</taxon>
        <taxon>Pseudoalteromonadaceae</taxon>
        <taxon>Pseudoalteromonas</taxon>
    </lineage>
</organism>
<dbReference type="SUPFAM" id="SSF48452">
    <property type="entry name" value="TPR-like"/>
    <property type="match status" value="1"/>
</dbReference>
<dbReference type="EMBL" id="PPSX01000083">
    <property type="protein sequence ID" value="RZQ51726.1"/>
    <property type="molecule type" value="Genomic_DNA"/>
</dbReference>
<keyword evidence="3" id="KW-1133">Transmembrane helix</keyword>